<comment type="caution">
    <text evidence="1">The sequence shown here is derived from an EMBL/GenBank/DDBJ whole genome shotgun (WGS) entry which is preliminary data.</text>
</comment>
<evidence type="ECO:0000313" key="1">
    <source>
        <dbReference type="EMBL" id="KRX06615.1"/>
    </source>
</evidence>
<reference evidence="1 2" key="1">
    <citation type="journal article" date="2015" name="Sci. Rep.">
        <title>Genome of the facultative scuticociliatosis pathogen Pseudocohnilembus persalinus provides insight into its virulence through horizontal gene transfer.</title>
        <authorList>
            <person name="Xiong J."/>
            <person name="Wang G."/>
            <person name="Cheng J."/>
            <person name="Tian M."/>
            <person name="Pan X."/>
            <person name="Warren A."/>
            <person name="Jiang C."/>
            <person name="Yuan D."/>
            <person name="Miao W."/>
        </authorList>
    </citation>
    <scope>NUCLEOTIDE SEQUENCE [LARGE SCALE GENOMIC DNA]</scope>
    <source>
        <strain evidence="1">36N120E</strain>
    </source>
</reference>
<protein>
    <submittedName>
        <fullName evidence="1">Uncharacterized protein</fullName>
    </submittedName>
</protein>
<accession>A0A0V0QWJ0</accession>
<sequence length="124" mass="14952">MLNIISKIKNKMYNMVNHKTRLQDIFQRKKVKCDLDNDEENDVIDVDGMKEKGKFYLHLGQDTNLNSLGLLRKKLEDIPFLQNIYIPQPDKQIIEYTYDKFHQDLYQYAMKYFYGYNLIQSCQQ</sequence>
<proteinExistence type="predicted"/>
<keyword evidence="2" id="KW-1185">Reference proteome</keyword>
<dbReference type="Proteomes" id="UP000054937">
    <property type="component" value="Unassembled WGS sequence"/>
</dbReference>
<name>A0A0V0QWJ0_PSEPJ</name>
<dbReference type="AlphaFoldDB" id="A0A0V0QWJ0"/>
<gene>
    <name evidence="1" type="ORF">PPERSA_13094</name>
</gene>
<dbReference type="EMBL" id="LDAU01000094">
    <property type="protein sequence ID" value="KRX06615.1"/>
    <property type="molecule type" value="Genomic_DNA"/>
</dbReference>
<dbReference type="InParanoid" id="A0A0V0QWJ0"/>
<evidence type="ECO:0000313" key="2">
    <source>
        <dbReference type="Proteomes" id="UP000054937"/>
    </source>
</evidence>
<organism evidence="1 2">
    <name type="scientific">Pseudocohnilembus persalinus</name>
    <name type="common">Ciliate</name>
    <dbReference type="NCBI Taxonomy" id="266149"/>
    <lineage>
        <taxon>Eukaryota</taxon>
        <taxon>Sar</taxon>
        <taxon>Alveolata</taxon>
        <taxon>Ciliophora</taxon>
        <taxon>Intramacronucleata</taxon>
        <taxon>Oligohymenophorea</taxon>
        <taxon>Scuticociliatia</taxon>
        <taxon>Philasterida</taxon>
        <taxon>Pseudocohnilembidae</taxon>
        <taxon>Pseudocohnilembus</taxon>
    </lineage>
</organism>